<evidence type="ECO:0000313" key="4">
    <source>
        <dbReference type="Proteomes" id="UP001059546"/>
    </source>
</evidence>
<accession>A0A9Q9C269</accession>
<evidence type="ECO:0000313" key="2">
    <source>
        <dbReference type="EMBL" id="UTX42749.1"/>
    </source>
</evidence>
<dbReference type="GO" id="GO:0007039">
    <property type="term" value="P:protein catabolic process in the vacuole"/>
    <property type="evidence" value="ECO:0007669"/>
    <property type="project" value="TreeGrafter"/>
</dbReference>
<dbReference type="EMBL" id="CP119064">
    <property type="protein sequence ID" value="WEL38208.1"/>
    <property type="molecule type" value="Genomic_DNA"/>
</dbReference>
<reference evidence="2" key="1">
    <citation type="submission" date="2021-05" db="EMBL/GenBank/DDBJ databases">
        <title>Encephalitozoon hellem ATCC 50604 Complete Genome.</title>
        <authorList>
            <person name="Mascarenhas dos Santos A.C."/>
            <person name="Julian A.T."/>
            <person name="Pombert J.-F."/>
        </authorList>
    </citation>
    <scope>NUCLEOTIDE SEQUENCE</scope>
    <source>
        <strain evidence="2">ATCC 50604</strain>
    </source>
</reference>
<gene>
    <name evidence="2" type="ORF">GPU96_03g04710</name>
    <name evidence="3" type="ORF">PFJ87_03g00660</name>
</gene>
<evidence type="ECO:0000256" key="1">
    <source>
        <dbReference type="ARBA" id="ARBA00061469"/>
    </source>
</evidence>
<keyword evidence="5" id="KW-1185">Reference proteome</keyword>
<reference evidence="3 5" key="2">
    <citation type="submission" date="2023-02" db="EMBL/GenBank/DDBJ databases">
        <title>Encephalitozoon hellem ATCC 50451 complete genome.</title>
        <authorList>
            <person name="Mascarenhas dos Santos A.C."/>
            <person name="Julian A.T."/>
            <person name="Pombert J.-F."/>
        </authorList>
    </citation>
    <scope>NUCLEOTIDE SEQUENCE [LARGE SCALE GENOMIC DNA]</scope>
    <source>
        <strain evidence="3 5">ATCC 50451</strain>
    </source>
</reference>
<name>A0A9Q9C269_ENCHE</name>
<dbReference type="OrthoDB" id="62at2759"/>
<dbReference type="GO" id="GO:0005773">
    <property type="term" value="C:vacuole"/>
    <property type="evidence" value="ECO:0007669"/>
    <property type="project" value="GOC"/>
</dbReference>
<dbReference type="GO" id="GO:0045721">
    <property type="term" value="P:negative regulation of gluconeogenesis"/>
    <property type="evidence" value="ECO:0007669"/>
    <property type="project" value="TreeGrafter"/>
</dbReference>
<evidence type="ECO:0000313" key="5">
    <source>
        <dbReference type="Proteomes" id="UP001217963"/>
    </source>
</evidence>
<dbReference type="PANTHER" id="PTHR14534">
    <property type="entry name" value="VACUOLAR IMPORT AND DEGRADATION PROTEIN 24"/>
    <property type="match status" value="1"/>
</dbReference>
<comment type="similarity">
    <text evidence="1">Belongs to the GID4/VID24 family.</text>
</comment>
<dbReference type="AlphaFoldDB" id="A0A9Q9C269"/>
<sequence length="206" mass="24319">MRPQTAWKRSSVLKRNARNVSMHSREALALENGAKYRGEQLTNGGSFKIEMNVDIVDIEQEFICGTFEIHNLTDRYELLTTYFEGEIVGNIYPFTMEEYSMANPDIIHWKLFPEWKGEYVYRKGSYDIKKSNFMYIKIKELFLLPDPRLKTIPGASIDGHYYCCYYKNLDCFAGHYYYKNTSNLISQQVLLDRVFLRKSRSRSFSK</sequence>
<protein>
    <submittedName>
        <fullName evidence="2">Glucose-induced degradation protein 4-like protein</fullName>
    </submittedName>
    <submittedName>
        <fullName evidence="3">Vacuolar import and degradation protein</fullName>
    </submittedName>
</protein>
<dbReference type="Pfam" id="PF09783">
    <property type="entry name" value="Vac_ImportDeg"/>
    <property type="match status" value="1"/>
</dbReference>
<dbReference type="PANTHER" id="PTHR14534:SF3">
    <property type="entry name" value="GID COMPLEX SUBUNIT 4 HOMOLOG"/>
    <property type="match status" value="1"/>
</dbReference>
<evidence type="ECO:0000313" key="3">
    <source>
        <dbReference type="EMBL" id="WEL38208.1"/>
    </source>
</evidence>
<organism evidence="2 4">
    <name type="scientific">Encephalitozoon hellem</name>
    <name type="common">Microsporidian parasite</name>
    <dbReference type="NCBI Taxonomy" id="27973"/>
    <lineage>
        <taxon>Eukaryota</taxon>
        <taxon>Fungi</taxon>
        <taxon>Fungi incertae sedis</taxon>
        <taxon>Microsporidia</taxon>
        <taxon>Unikaryonidae</taxon>
        <taxon>Encephalitozoon</taxon>
    </lineage>
</organism>
<dbReference type="GO" id="GO:0034657">
    <property type="term" value="C:GID complex"/>
    <property type="evidence" value="ECO:0007669"/>
    <property type="project" value="TreeGrafter"/>
</dbReference>
<dbReference type="Proteomes" id="UP001059546">
    <property type="component" value="Chromosome III"/>
</dbReference>
<dbReference type="EMBL" id="CP075149">
    <property type="protein sequence ID" value="UTX42749.1"/>
    <property type="molecule type" value="Genomic_DNA"/>
</dbReference>
<dbReference type="InterPro" id="IPR018618">
    <property type="entry name" value="GID4/10-like"/>
</dbReference>
<dbReference type="GO" id="GO:0043161">
    <property type="term" value="P:proteasome-mediated ubiquitin-dependent protein catabolic process"/>
    <property type="evidence" value="ECO:0007669"/>
    <property type="project" value="TreeGrafter"/>
</dbReference>
<proteinExistence type="inferred from homology"/>
<dbReference type="GO" id="GO:0006623">
    <property type="term" value="P:protein targeting to vacuole"/>
    <property type="evidence" value="ECO:0007669"/>
    <property type="project" value="TreeGrafter"/>
</dbReference>
<dbReference type="Proteomes" id="UP001217963">
    <property type="component" value="Chromosome III"/>
</dbReference>